<feature type="region of interest" description="Disordered" evidence="1">
    <location>
        <begin position="105"/>
        <end position="143"/>
    </location>
</feature>
<feature type="domain" description="H repeat-associated protein N-terminal" evidence="2">
    <location>
        <begin position="2"/>
        <end position="63"/>
    </location>
</feature>
<reference evidence="3 4" key="1">
    <citation type="submission" date="2023-07" db="EMBL/GenBank/DDBJ databases">
        <title>Sequencing the genomes of 1000 actinobacteria strains.</title>
        <authorList>
            <person name="Klenk H.-P."/>
        </authorList>
    </citation>
    <scope>NUCLEOTIDE SEQUENCE [LARGE SCALE GENOMIC DNA]</scope>
    <source>
        <strain evidence="3 4">DSM 44709</strain>
    </source>
</reference>
<sequence length="143" mass="15816">MAVCAVMAGASSFAAISDWLQDLDEHSRIRLGFTDALPAGTTVWRLLIRLDAPLLSGVLAGWLRTRTSPPNPATDTRRHRRVIAVDGKTLRGARRDDGRQVHLLSALTPAPESSWPRSPSTRKAMRSRRSRRYSTASNRSWAA</sequence>
<keyword evidence="4" id="KW-1185">Reference proteome</keyword>
<gene>
    <name evidence="3" type="ORF">J2S42_001150</name>
</gene>
<feature type="compositionally biased region" description="Basic residues" evidence="1">
    <location>
        <begin position="123"/>
        <end position="132"/>
    </location>
</feature>
<dbReference type="EMBL" id="JAUSUZ010000001">
    <property type="protein sequence ID" value="MDQ0364481.1"/>
    <property type="molecule type" value="Genomic_DNA"/>
</dbReference>
<dbReference type="Pfam" id="PF13808">
    <property type="entry name" value="DDE_Tnp_1_assoc"/>
    <property type="match status" value="1"/>
</dbReference>
<dbReference type="RefSeq" id="WP_307235927.1">
    <property type="nucleotide sequence ID" value="NZ_JAUSUZ010000001.1"/>
</dbReference>
<feature type="compositionally biased region" description="Low complexity" evidence="1">
    <location>
        <begin position="133"/>
        <end position="143"/>
    </location>
</feature>
<dbReference type="InterPro" id="IPR032806">
    <property type="entry name" value="YbfD_N"/>
</dbReference>
<name>A0AAE3VVG2_9ACTN</name>
<protein>
    <recommendedName>
        <fullName evidence="2">H repeat-associated protein N-terminal domain-containing protein</fullName>
    </recommendedName>
</protein>
<comment type="caution">
    <text evidence="3">The sequence shown here is derived from an EMBL/GenBank/DDBJ whole genome shotgun (WGS) entry which is preliminary data.</text>
</comment>
<evidence type="ECO:0000256" key="1">
    <source>
        <dbReference type="SAM" id="MobiDB-lite"/>
    </source>
</evidence>
<evidence type="ECO:0000313" key="4">
    <source>
        <dbReference type="Proteomes" id="UP001240236"/>
    </source>
</evidence>
<dbReference type="AlphaFoldDB" id="A0AAE3VVG2"/>
<proteinExistence type="predicted"/>
<evidence type="ECO:0000259" key="2">
    <source>
        <dbReference type="Pfam" id="PF13808"/>
    </source>
</evidence>
<organism evidence="3 4">
    <name type="scientific">Catenuloplanes indicus</name>
    <dbReference type="NCBI Taxonomy" id="137267"/>
    <lineage>
        <taxon>Bacteria</taxon>
        <taxon>Bacillati</taxon>
        <taxon>Actinomycetota</taxon>
        <taxon>Actinomycetes</taxon>
        <taxon>Micromonosporales</taxon>
        <taxon>Micromonosporaceae</taxon>
        <taxon>Catenuloplanes</taxon>
    </lineage>
</organism>
<evidence type="ECO:0000313" key="3">
    <source>
        <dbReference type="EMBL" id="MDQ0364481.1"/>
    </source>
</evidence>
<accession>A0AAE3VVG2</accession>
<dbReference type="Proteomes" id="UP001240236">
    <property type="component" value="Unassembled WGS sequence"/>
</dbReference>